<dbReference type="GO" id="GO:0005739">
    <property type="term" value="C:mitochondrion"/>
    <property type="evidence" value="ECO:0007669"/>
    <property type="project" value="TreeGrafter"/>
</dbReference>
<dbReference type="Pfam" id="PF00675">
    <property type="entry name" value="Peptidase_M16"/>
    <property type="match status" value="1"/>
</dbReference>
<dbReference type="PANTHER" id="PTHR11851:SF49">
    <property type="entry name" value="MITOCHONDRIAL-PROCESSING PEPTIDASE SUBUNIT ALPHA"/>
    <property type="match status" value="1"/>
</dbReference>
<dbReference type="EMBL" id="MCFL01000011">
    <property type="protein sequence ID" value="ORZ37694.1"/>
    <property type="molecule type" value="Genomic_DNA"/>
</dbReference>
<evidence type="ECO:0000256" key="1">
    <source>
        <dbReference type="ARBA" id="ARBA00002123"/>
    </source>
</evidence>
<comment type="function">
    <text evidence="1">Substrate recognition and binding subunit of the essential mitochondrial processing protease (MPP), which cleaves the mitochondrial sequence off newly imported precursors proteins.</text>
</comment>
<dbReference type="SUPFAM" id="SSF63411">
    <property type="entry name" value="LuxS/MPP-like metallohydrolase"/>
    <property type="match status" value="2"/>
</dbReference>
<evidence type="ECO:0000313" key="6">
    <source>
        <dbReference type="Proteomes" id="UP000193411"/>
    </source>
</evidence>
<evidence type="ECO:0000259" key="3">
    <source>
        <dbReference type="Pfam" id="PF00675"/>
    </source>
</evidence>
<dbReference type="GO" id="GO:0046872">
    <property type="term" value="F:metal ion binding"/>
    <property type="evidence" value="ECO:0007669"/>
    <property type="project" value="InterPro"/>
</dbReference>
<dbReference type="AlphaFoldDB" id="A0A1Y2HUQ4"/>
<dbReference type="Gene3D" id="3.30.830.10">
    <property type="entry name" value="Metalloenzyme, LuxS/M16 peptidase-like"/>
    <property type="match status" value="2"/>
</dbReference>
<dbReference type="PANTHER" id="PTHR11851">
    <property type="entry name" value="METALLOPROTEASE"/>
    <property type="match status" value="1"/>
</dbReference>
<dbReference type="STRING" id="765915.A0A1Y2HUQ4"/>
<sequence>MPPTSTAAAALAAPLRTAASSAASLVTRTTRLPSGLTVATIPTTSHFAAVGVYVDAGPVYETSDDRGASRFVSSLAFKSTQSSSEQDIMQAMAQMGGNLFCTSTRESLIYQGSVLTHEVPRAVKLLADVTLRPAITDAEMDQARATLAFEAEEILAHPAAYLGELLHAVAYGGKGLGNSVVCDPDQARSMDKAVVERYFKRYLHPSRMVIAGAGVQHEWLCELVEKEFVTKVPADSTIAKDPTTPYVGGTHTLAVPPPPPTHTNFEQPLTHMQVAFPVPTFTHPDMFPLSVLQVLMGGGGSFSAGGPGKGMYSRLYTNVLNRYAWMESCVAFQHAYARSNSLFGISASCLPTHNQFLANVLAGELVQMTKEYAGDEVERAKNQLKSSLLMNLESQVITVEDIGRQVLAQGTRVEPLELVDKIERVDKDELVRVATDMVARQPTSVIVGEDVNGVGDFAASLSAFRGGSGQQQQKKRFWR</sequence>
<protein>
    <submittedName>
        <fullName evidence="5">Mitochondrial processing peptidase alpha subunit</fullName>
    </submittedName>
</protein>
<feature type="domain" description="Peptidase M16 N-terminal" evidence="3">
    <location>
        <begin position="38"/>
        <end position="183"/>
    </location>
</feature>
<feature type="domain" description="Peptidase M16 C-terminal" evidence="4">
    <location>
        <begin position="191"/>
        <end position="384"/>
    </location>
</feature>
<organism evidence="5 6">
    <name type="scientific">Catenaria anguillulae PL171</name>
    <dbReference type="NCBI Taxonomy" id="765915"/>
    <lineage>
        <taxon>Eukaryota</taxon>
        <taxon>Fungi</taxon>
        <taxon>Fungi incertae sedis</taxon>
        <taxon>Blastocladiomycota</taxon>
        <taxon>Blastocladiomycetes</taxon>
        <taxon>Blastocladiales</taxon>
        <taxon>Catenariaceae</taxon>
        <taxon>Catenaria</taxon>
    </lineage>
</organism>
<comment type="similarity">
    <text evidence="2">Belongs to the peptidase M16 family.</text>
</comment>
<keyword evidence="6" id="KW-1185">Reference proteome</keyword>
<dbReference type="Pfam" id="PF05193">
    <property type="entry name" value="Peptidase_M16_C"/>
    <property type="match status" value="1"/>
</dbReference>
<comment type="caution">
    <text evidence="5">The sequence shown here is derived from an EMBL/GenBank/DDBJ whole genome shotgun (WGS) entry which is preliminary data.</text>
</comment>
<dbReference type="InterPro" id="IPR007863">
    <property type="entry name" value="Peptidase_M16_C"/>
</dbReference>
<dbReference type="Proteomes" id="UP000193411">
    <property type="component" value="Unassembled WGS sequence"/>
</dbReference>
<evidence type="ECO:0000259" key="4">
    <source>
        <dbReference type="Pfam" id="PF05193"/>
    </source>
</evidence>
<dbReference type="InterPro" id="IPR050361">
    <property type="entry name" value="MPP/UQCRC_Complex"/>
</dbReference>
<name>A0A1Y2HUQ4_9FUNG</name>
<gene>
    <name evidence="5" type="ORF">BCR44DRAFT_57799</name>
</gene>
<proteinExistence type="inferred from homology"/>
<accession>A0A1Y2HUQ4</accession>
<dbReference type="InterPro" id="IPR011765">
    <property type="entry name" value="Pept_M16_N"/>
</dbReference>
<dbReference type="GO" id="GO:0006627">
    <property type="term" value="P:protein processing involved in protein targeting to mitochondrion"/>
    <property type="evidence" value="ECO:0007669"/>
    <property type="project" value="TreeGrafter"/>
</dbReference>
<dbReference type="InterPro" id="IPR011249">
    <property type="entry name" value="Metalloenz_LuxS/M16"/>
</dbReference>
<dbReference type="OrthoDB" id="277191at2759"/>
<reference evidence="5 6" key="1">
    <citation type="submission" date="2016-07" db="EMBL/GenBank/DDBJ databases">
        <title>Pervasive Adenine N6-methylation of Active Genes in Fungi.</title>
        <authorList>
            <consortium name="DOE Joint Genome Institute"/>
            <person name="Mondo S.J."/>
            <person name="Dannebaum R.O."/>
            <person name="Kuo R.C."/>
            <person name="Labutti K."/>
            <person name="Haridas S."/>
            <person name="Kuo A."/>
            <person name="Salamov A."/>
            <person name="Ahrendt S.R."/>
            <person name="Lipzen A."/>
            <person name="Sullivan W."/>
            <person name="Andreopoulos W.B."/>
            <person name="Clum A."/>
            <person name="Lindquist E."/>
            <person name="Daum C."/>
            <person name="Ramamoorthy G.K."/>
            <person name="Gryganskyi A."/>
            <person name="Culley D."/>
            <person name="Magnuson J.K."/>
            <person name="James T.Y."/>
            <person name="O'Malley M.A."/>
            <person name="Stajich J.E."/>
            <person name="Spatafora J.W."/>
            <person name="Visel A."/>
            <person name="Grigoriev I.V."/>
        </authorList>
    </citation>
    <scope>NUCLEOTIDE SEQUENCE [LARGE SCALE GENOMIC DNA]</scope>
    <source>
        <strain evidence="5 6">PL171</strain>
    </source>
</reference>
<evidence type="ECO:0000256" key="2">
    <source>
        <dbReference type="ARBA" id="ARBA00007261"/>
    </source>
</evidence>
<evidence type="ECO:0000313" key="5">
    <source>
        <dbReference type="EMBL" id="ORZ37694.1"/>
    </source>
</evidence>